<comment type="caution">
    <text evidence="2">The sequence shown here is derived from an EMBL/GenBank/DDBJ whole genome shotgun (WGS) entry which is preliminary data.</text>
</comment>
<protein>
    <submittedName>
        <fullName evidence="2">Uncharacterized protein</fullName>
    </submittedName>
</protein>
<sequence length="331" mass="35619">MVHSSLRAIRLACFSASKALPWAASSHKLAFGTSRIPNTADLTSPIEESDASNMILQIPTETMLSSARPVETRKSQLIRTYTSLLRTTPLILFFQHSNLTAVEWAAVRRELRRAIDAVSEPLESGSSTIQNASSQVQLQILRTNMLAVALKIVEFHQPTAPDVLKFTRRSHHKLLAHDLSKVAYKNIQEAAITSNSAFAHLQTVMVGPLAALVLPAVSPPHLAAALSVLAPIAGIFPAPSRRKHAGYYDPICQNGLSKLLLVGARVEGKVLDRSGVHWVGGVQGGLDGMRSELVSTLQSAGFSVTTALSSGSKSLWLALEGRTTQLEGNEP</sequence>
<name>A0A168C5B8_9HYPO</name>
<dbReference type="InterPro" id="IPR047865">
    <property type="entry name" value="Ribosomal_uL10_bac_type"/>
</dbReference>
<dbReference type="AlphaFoldDB" id="A0A168C5B8"/>
<dbReference type="Gene3D" id="3.30.70.1730">
    <property type="match status" value="1"/>
</dbReference>
<keyword evidence="3" id="KW-1185">Reference proteome</keyword>
<dbReference type="InterPro" id="IPR043141">
    <property type="entry name" value="Ribosomal_uL10-like_sf"/>
</dbReference>
<dbReference type="PANTHER" id="PTHR11560">
    <property type="entry name" value="39S RIBOSOMAL PROTEIN L10, MITOCHONDRIAL"/>
    <property type="match status" value="1"/>
</dbReference>
<dbReference type="SUPFAM" id="SSF160369">
    <property type="entry name" value="Ribosomal protein L10-like"/>
    <property type="match status" value="1"/>
</dbReference>
<organism evidence="2 3">
    <name type="scientific">Moelleriella libera RCEF 2490</name>
    <dbReference type="NCBI Taxonomy" id="1081109"/>
    <lineage>
        <taxon>Eukaryota</taxon>
        <taxon>Fungi</taxon>
        <taxon>Dikarya</taxon>
        <taxon>Ascomycota</taxon>
        <taxon>Pezizomycotina</taxon>
        <taxon>Sordariomycetes</taxon>
        <taxon>Hypocreomycetidae</taxon>
        <taxon>Hypocreales</taxon>
        <taxon>Clavicipitaceae</taxon>
        <taxon>Moelleriella</taxon>
    </lineage>
</organism>
<comment type="similarity">
    <text evidence="1">Belongs to the universal ribosomal protein uL10 family.</text>
</comment>
<reference evidence="2 3" key="1">
    <citation type="journal article" date="2016" name="Genome Biol. Evol.">
        <title>Divergent and convergent evolution of fungal pathogenicity.</title>
        <authorList>
            <person name="Shang Y."/>
            <person name="Xiao G."/>
            <person name="Zheng P."/>
            <person name="Cen K."/>
            <person name="Zhan S."/>
            <person name="Wang C."/>
        </authorList>
    </citation>
    <scope>NUCLEOTIDE SEQUENCE [LARGE SCALE GENOMIC DNA]</scope>
    <source>
        <strain evidence="2 3">RCEF 2490</strain>
    </source>
</reference>
<dbReference type="STRING" id="1081109.A0A168C5B8"/>
<gene>
    <name evidence="2" type="ORF">AAL_04453</name>
</gene>
<dbReference type="EMBL" id="AZGY01000008">
    <property type="protein sequence ID" value="KZZ96157.1"/>
    <property type="molecule type" value="Genomic_DNA"/>
</dbReference>
<evidence type="ECO:0000313" key="2">
    <source>
        <dbReference type="EMBL" id="KZZ96157.1"/>
    </source>
</evidence>
<dbReference type="Proteomes" id="UP000078544">
    <property type="component" value="Unassembled WGS sequence"/>
</dbReference>
<evidence type="ECO:0000256" key="1">
    <source>
        <dbReference type="ARBA" id="ARBA00008889"/>
    </source>
</evidence>
<evidence type="ECO:0000313" key="3">
    <source>
        <dbReference type="Proteomes" id="UP000078544"/>
    </source>
</evidence>
<dbReference type="OrthoDB" id="360689at2759"/>
<proteinExistence type="inferred from homology"/>
<accession>A0A168C5B8</accession>